<gene>
    <name evidence="2" type="ORF">SAMN05421877_108172</name>
</gene>
<name>A0A1H6AIN2_9SPHI</name>
<dbReference type="AlphaFoldDB" id="A0A1H6AIN2"/>
<evidence type="ECO:0000256" key="1">
    <source>
        <dbReference type="SAM" id="SignalP"/>
    </source>
</evidence>
<feature type="chain" id="PRO_5009292718" description="DUF839 domain-containing protein" evidence="1">
    <location>
        <begin position="21"/>
        <end position="419"/>
    </location>
</feature>
<dbReference type="PROSITE" id="PS51257">
    <property type="entry name" value="PROKAR_LIPOPROTEIN"/>
    <property type="match status" value="1"/>
</dbReference>
<dbReference type="OrthoDB" id="1404180at2"/>
<evidence type="ECO:0000313" key="2">
    <source>
        <dbReference type="EMBL" id="SEG48603.1"/>
    </source>
</evidence>
<organism evidence="2 3">
    <name type="scientific">Sphingobacterium lactis</name>
    <dbReference type="NCBI Taxonomy" id="797291"/>
    <lineage>
        <taxon>Bacteria</taxon>
        <taxon>Pseudomonadati</taxon>
        <taxon>Bacteroidota</taxon>
        <taxon>Sphingobacteriia</taxon>
        <taxon>Sphingobacteriales</taxon>
        <taxon>Sphingobacteriaceae</taxon>
        <taxon>Sphingobacterium</taxon>
    </lineage>
</organism>
<proteinExistence type="predicted"/>
<reference evidence="3" key="1">
    <citation type="submission" date="2016-10" db="EMBL/GenBank/DDBJ databases">
        <authorList>
            <person name="Varghese N."/>
            <person name="Submissions S."/>
        </authorList>
    </citation>
    <scope>NUCLEOTIDE SEQUENCE [LARGE SCALE GENOMIC DNA]</scope>
    <source>
        <strain evidence="3">DSM 22361</strain>
    </source>
</reference>
<dbReference type="SUPFAM" id="SSF82171">
    <property type="entry name" value="DPP6 N-terminal domain-like"/>
    <property type="match status" value="1"/>
</dbReference>
<keyword evidence="1" id="KW-0732">Signal</keyword>
<dbReference type="RefSeq" id="WP_146060639.1">
    <property type="nucleotide sequence ID" value="NZ_CP049246.1"/>
</dbReference>
<dbReference type="EMBL" id="FNUT01000008">
    <property type="protein sequence ID" value="SEG48603.1"/>
    <property type="molecule type" value="Genomic_DNA"/>
</dbReference>
<feature type="signal peptide" evidence="1">
    <location>
        <begin position="1"/>
        <end position="20"/>
    </location>
</feature>
<evidence type="ECO:0000313" key="3">
    <source>
        <dbReference type="Proteomes" id="UP000236731"/>
    </source>
</evidence>
<keyword evidence="3" id="KW-1185">Reference proteome</keyword>
<accession>A0A1H6AIN2</accession>
<evidence type="ECO:0008006" key="4">
    <source>
        <dbReference type="Google" id="ProtNLM"/>
    </source>
</evidence>
<sequence length="419" mass="45008">MIVNRLRLALAMVLTAGLFAGCGDDTPTPTLPNPEAKEKYVLITMSENNLTKPGYAVAFDELPSGNIVSNGANSTQGMGFGGWRPVGNQLLKMFSTNANELGIEQLVVDASGKITPGKFISADNKTNGSGNFVIVDQTKGFYWDGAAPLKIQTFNPSTMARTGDLDFSAVVNERGKDVPEILYRSIGQKFLAVKNGKLFANITYAKTNGPQKGFFDDYFPDVYIAVIDIATGKHEKTITIEDTGSIAYINDNNMYDFDSNGDLYIVTQGRSPVGGKSKIVRIKAAETTIDKTWSLNMDDIQQGGKFVSVFAKDGKLITVIPNTALTGGPTGNINFEDVWEFHQIDVASKKRTKITGIPAVTNPGAAFCAIEIDGRTLLRVNTKSGSENGYFELTGTAAKPLFKVTAGGSVSGLHKITLP</sequence>
<protein>
    <recommendedName>
        <fullName evidence="4">DUF839 domain-containing protein</fullName>
    </recommendedName>
</protein>
<dbReference type="Proteomes" id="UP000236731">
    <property type="component" value="Unassembled WGS sequence"/>
</dbReference>